<proteinExistence type="predicted"/>
<dbReference type="GO" id="GO:0003677">
    <property type="term" value="F:DNA binding"/>
    <property type="evidence" value="ECO:0007669"/>
    <property type="project" value="InterPro"/>
</dbReference>
<dbReference type="PROSITE" id="PS51736">
    <property type="entry name" value="RECOMBINASES_3"/>
    <property type="match status" value="1"/>
</dbReference>
<dbReference type="Gene3D" id="3.90.1750.20">
    <property type="entry name" value="Putative Large Serine Recombinase, Chain B, Domain 2"/>
    <property type="match status" value="1"/>
</dbReference>
<name>A0A3G8M0U8_9HYPH</name>
<dbReference type="Pfam" id="PF07508">
    <property type="entry name" value="Recombinase"/>
    <property type="match status" value="1"/>
</dbReference>
<feature type="domain" description="Recombinase" evidence="2">
    <location>
        <begin position="170"/>
        <end position="284"/>
    </location>
</feature>
<feature type="domain" description="Resolvase/invertase-type recombinase catalytic" evidence="1">
    <location>
        <begin position="10"/>
        <end position="162"/>
    </location>
</feature>
<dbReference type="RefSeq" id="WP_124737183.1">
    <property type="nucleotide sequence ID" value="NZ_CP034086.1"/>
</dbReference>
<dbReference type="PROSITE" id="PS51737">
    <property type="entry name" value="RECOMBINASE_DNA_BIND"/>
    <property type="match status" value="1"/>
</dbReference>
<dbReference type="PANTHER" id="PTHR30461:SF23">
    <property type="entry name" value="DNA RECOMBINASE-RELATED"/>
    <property type="match status" value="1"/>
</dbReference>
<sequence length="528" mass="58492">MKTAAAQPQRCAIYTRKSTEHNLDLAFNSLDAQREACEAYIKSQAHEGWRLVANRFDDGGLSGASLERPALQGLLEQVRSRKIDIIVVYKVDRLTRSLADFAKLVELFDEFDVSFVSVTQSFNTTTSMGRLTLNVLLSFAQFEREVIGERVRDKIAASKRKGIWVGGPVPLGYRSVGKKLEVVPDEAELVRKIFADYLRLGSIGELAAALDREGVRPRPRCLVSGKIIAAERFMVGPLAHMLKNRFYVGEIAYRGEIHKGEHEPILDRDLFDAVQARLAEGAVKRKLTRSRSSSMLVGLLFDDRGNPMSPSHANKKGVRYRYYVSHALLQNRKSEAGTVSRMSAPDVEQLVCDAVRKALNANDGASDRDLIRARIERIVLVSDRIAVTFREPELQADLSDSEIAPNRLTELTIPFAPKRSPRKGIAHAPTGQETIDSETRETLLKAIARSRGWLETILSDQTASFDNIAADEGLAERHVRRLTVLAFLSPKVIQAIADGAAPSGVTVSSLTQALPHAWADQERMLGLS</sequence>
<dbReference type="InterPro" id="IPR050639">
    <property type="entry name" value="SSR_resolvase"/>
</dbReference>
<evidence type="ECO:0000259" key="1">
    <source>
        <dbReference type="PROSITE" id="PS51736"/>
    </source>
</evidence>
<gene>
    <name evidence="3" type="ORF">EHO51_00070</name>
</gene>
<dbReference type="InterPro" id="IPR036162">
    <property type="entry name" value="Resolvase-like_N_sf"/>
</dbReference>
<dbReference type="InterPro" id="IPR038109">
    <property type="entry name" value="DNA_bind_recomb_sf"/>
</dbReference>
<accession>A0A3G8M0U8</accession>
<dbReference type="InterPro" id="IPR011109">
    <property type="entry name" value="DNA_bind_recombinase_dom"/>
</dbReference>
<dbReference type="Pfam" id="PF00239">
    <property type="entry name" value="Resolvase"/>
    <property type="match status" value="1"/>
</dbReference>
<dbReference type="CDD" id="cd03768">
    <property type="entry name" value="SR_ResInv"/>
    <property type="match status" value="1"/>
</dbReference>
<evidence type="ECO:0000313" key="4">
    <source>
        <dbReference type="Proteomes" id="UP000273982"/>
    </source>
</evidence>
<protein>
    <submittedName>
        <fullName evidence="3">Recombinase family protein</fullName>
    </submittedName>
</protein>
<dbReference type="KEGG" id="mros:EHO51_00070"/>
<dbReference type="InterPro" id="IPR006119">
    <property type="entry name" value="Resolv_N"/>
</dbReference>
<evidence type="ECO:0000259" key="2">
    <source>
        <dbReference type="PROSITE" id="PS51737"/>
    </source>
</evidence>
<dbReference type="GO" id="GO:0000150">
    <property type="term" value="F:DNA strand exchange activity"/>
    <property type="evidence" value="ECO:0007669"/>
    <property type="project" value="InterPro"/>
</dbReference>
<reference evidence="3 4" key="1">
    <citation type="submission" date="2018-11" db="EMBL/GenBank/DDBJ databases">
        <title>Genome squencing of methanotrophic bacteria isolated from alkaline groundwater in Korea.</title>
        <authorList>
            <person name="Nguyen L.N."/>
        </authorList>
    </citation>
    <scope>NUCLEOTIDE SEQUENCE [LARGE SCALE GENOMIC DNA]</scope>
    <source>
        <strain evidence="3 4">GW6</strain>
    </source>
</reference>
<dbReference type="Gene3D" id="3.40.50.1390">
    <property type="entry name" value="Resolvase, N-terminal catalytic domain"/>
    <property type="match status" value="1"/>
</dbReference>
<dbReference type="SMART" id="SM00857">
    <property type="entry name" value="Resolvase"/>
    <property type="match status" value="1"/>
</dbReference>
<organism evidence="3 4">
    <name type="scientific">Methylocystis rosea</name>
    <dbReference type="NCBI Taxonomy" id="173366"/>
    <lineage>
        <taxon>Bacteria</taxon>
        <taxon>Pseudomonadati</taxon>
        <taxon>Pseudomonadota</taxon>
        <taxon>Alphaproteobacteria</taxon>
        <taxon>Hyphomicrobiales</taxon>
        <taxon>Methylocystaceae</taxon>
        <taxon>Methylocystis</taxon>
    </lineage>
</organism>
<dbReference type="EMBL" id="CP034086">
    <property type="protein sequence ID" value="AZG75277.1"/>
    <property type="molecule type" value="Genomic_DNA"/>
</dbReference>
<dbReference type="Proteomes" id="UP000273982">
    <property type="component" value="Chromosome"/>
</dbReference>
<dbReference type="SUPFAM" id="SSF53041">
    <property type="entry name" value="Resolvase-like"/>
    <property type="match status" value="1"/>
</dbReference>
<dbReference type="PANTHER" id="PTHR30461">
    <property type="entry name" value="DNA-INVERTASE FROM LAMBDOID PROPHAGE"/>
    <property type="match status" value="1"/>
</dbReference>
<evidence type="ECO:0000313" key="3">
    <source>
        <dbReference type="EMBL" id="AZG75277.1"/>
    </source>
</evidence>
<dbReference type="AlphaFoldDB" id="A0A3G8M0U8"/>